<dbReference type="EMBL" id="ADLK01000020">
    <property type="protein sequence ID" value="KMW19746.1"/>
    <property type="molecule type" value="Genomic_DNA"/>
</dbReference>
<name>A0A0J9C5N9_9FIRM</name>
<dbReference type="PROSITE" id="PS51257">
    <property type="entry name" value="PROKAR_LIPOPROTEIN"/>
    <property type="match status" value="1"/>
</dbReference>
<evidence type="ECO:0000313" key="3">
    <source>
        <dbReference type="Proteomes" id="UP000037392"/>
    </source>
</evidence>
<proteinExistence type="predicted"/>
<dbReference type="GeneID" id="93164142"/>
<sequence>MRKFGKLSLILVALVAMLCGCTQSNIVSPSSGLVEGDGQPDLEVRKDIDIDWTEVREDLRDKFLEPYGEFADYVMDMDVRYDKDSGLVTLLLPVSHKTTGEIATVFAQTVLKEVGTSVSTQNFYYEAPEEEDTDGTYYGSYFDDHDVLVQVFFYDKEGETDTYLVNDTVKAGEQRALVAQN</sequence>
<accession>A0A0J9C5N9</accession>
<organism evidence="2 3">
    <name type="scientific">[Clostridium] citroniae WAL-19142</name>
    <dbReference type="NCBI Taxonomy" id="742734"/>
    <lineage>
        <taxon>Bacteria</taxon>
        <taxon>Bacillati</taxon>
        <taxon>Bacillota</taxon>
        <taxon>Clostridia</taxon>
        <taxon>Lachnospirales</taxon>
        <taxon>Lachnospiraceae</taxon>
        <taxon>Enterocloster</taxon>
    </lineage>
</organism>
<reference evidence="2 3" key="1">
    <citation type="submission" date="2011-04" db="EMBL/GenBank/DDBJ databases">
        <title>The Genome Sequence of Clostridium citroniae WAL-19142.</title>
        <authorList>
            <consortium name="The Broad Institute Genome Sequencing Platform"/>
            <person name="Earl A."/>
            <person name="Ward D."/>
            <person name="Feldgarden M."/>
            <person name="Gevers D."/>
            <person name="Warren Y.A."/>
            <person name="Tyrrell K.L."/>
            <person name="Citron D.M."/>
            <person name="Goldstein E.J."/>
            <person name="Daigneault M."/>
            <person name="Allen-Vercoe E."/>
            <person name="Young S.K."/>
            <person name="Zeng Q."/>
            <person name="Gargeya S."/>
            <person name="Fitzgerald M."/>
            <person name="Haas B."/>
            <person name="Abouelleil A."/>
            <person name="Alvarado L."/>
            <person name="Arachchi H.M."/>
            <person name="Berlin A."/>
            <person name="Brown A."/>
            <person name="Chapman S.B."/>
            <person name="Chen Z."/>
            <person name="Dunbar C."/>
            <person name="Freedman E."/>
            <person name="Gearin G."/>
            <person name="Gellesch M."/>
            <person name="Goldberg J."/>
            <person name="Griggs A."/>
            <person name="Gujja S."/>
            <person name="Heilman E.R."/>
            <person name="Heiman D."/>
            <person name="Howarth C."/>
            <person name="Larson L."/>
            <person name="Lui A."/>
            <person name="MacDonald P.J."/>
            <person name="Mehta T."/>
            <person name="Montmayeur A."/>
            <person name="Murphy C."/>
            <person name="Neiman D."/>
            <person name="Pearson M."/>
            <person name="Priest M."/>
            <person name="Roberts A."/>
            <person name="Saif S."/>
            <person name="Shea T."/>
            <person name="Shenoy N."/>
            <person name="Sisk P."/>
            <person name="Stolte C."/>
            <person name="Sykes S."/>
            <person name="White J."/>
            <person name="Yandava C."/>
            <person name="Wortman J."/>
            <person name="Nusbaum C."/>
            <person name="Birren B."/>
        </authorList>
    </citation>
    <scope>NUCLEOTIDE SEQUENCE [LARGE SCALE GENOMIC DNA]</scope>
    <source>
        <strain evidence="2 3">WAL-19142</strain>
    </source>
</reference>
<feature type="chain" id="PRO_5038442079" description="DUF5067 domain-containing protein" evidence="1">
    <location>
        <begin position="25"/>
        <end position="181"/>
    </location>
</feature>
<gene>
    <name evidence="2" type="ORF">HMPREF9470_02486</name>
</gene>
<feature type="signal peptide" evidence="1">
    <location>
        <begin position="1"/>
        <end position="24"/>
    </location>
</feature>
<comment type="caution">
    <text evidence="2">The sequence shown here is derived from an EMBL/GenBank/DDBJ whole genome shotgun (WGS) entry which is preliminary data.</text>
</comment>
<evidence type="ECO:0000256" key="1">
    <source>
        <dbReference type="SAM" id="SignalP"/>
    </source>
</evidence>
<dbReference type="OrthoDB" id="1922291at2"/>
<dbReference type="AlphaFoldDB" id="A0A0J9C5N9"/>
<dbReference type="RefSeq" id="WP_007866659.1">
    <property type="nucleotide sequence ID" value="NZ_KQ235878.1"/>
</dbReference>
<evidence type="ECO:0000313" key="2">
    <source>
        <dbReference type="EMBL" id="KMW19746.1"/>
    </source>
</evidence>
<protein>
    <recommendedName>
        <fullName evidence="4">DUF5067 domain-containing protein</fullName>
    </recommendedName>
</protein>
<keyword evidence="1" id="KW-0732">Signal</keyword>
<dbReference type="Proteomes" id="UP000037392">
    <property type="component" value="Unassembled WGS sequence"/>
</dbReference>
<dbReference type="PATRIC" id="fig|742734.4.peg.2668"/>
<evidence type="ECO:0008006" key="4">
    <source>
        <dbReference type="Google" id="ProtNLM"/>
    </source>
</evidence>